<name>A0A9X0ASS6_9HELO</name>
<dbReference type="AlphaFoldDB" id="A0A9X0ASS6"/>
<organism evidence="2 3">
    <name type="scientific">Sclerotinia nivalis</name>
    <dbReference type="NCBI Taxonomy" id="352851"/>
    <lineage>
        <taxon>Eukaryota</taxon>
        <taxon>Fungi</taxon>
        <taxon>Dikarya</taxon>
        <taxon>Ascomycota</taxon>
        <taxon>Pezizomycotina</taxon>
        <taxon>Leotiomycetes</taxon>
        <taxon>Helotiales</taxon>
        <taxon>Sclerotiniaceae</taxon>
        <taxon>Sclerotinia</taxon>
    </lineage>
</organism>
<evidence type="ECO:0000313" key="3">
    <source>
        <dbReference type="Proteomes" id="UP001152300"/>
    </source>
</evidence>
<gene>
    <name evidence="2" type="ORF">OCU04_003855</name>
</gene>
<dbReference type="OrthoDB" id="3547118at2759"/>
<feature type="region of interest" description="Disordered" evidence="1">
    <location>
        <begin position="26"/>
        <end position="60"/>
    </location>
</feature>
<comment type="caution">
    <text evidence="2">The sequence shown here is derived from an EMBL/GenBank/DDBJ whole genome shotgun (WGS) entry which is preliminary data.</text>
</comment>
<reference evidence="2" key="1">
    <citation type="submission" date="2022-11" db="EMBL/GenBank/DDBJ databases">
        <title>Genome Resource of Sclerotinia nivalis Strain SnTB1, a Plant Pathogen Isolated from American Ginseng.</title>
        <authorList>
            <person name="Fan S."/>
        </authorList>
    </citation>
    <scope>NUCLEOTIDE SEQUENCE</scope>
    <source>
        <strain evidence="2">SnTB1</strain>
    </source>
</reference>
<protein>
    <submittedName>
        <fullName evidence="2">Uncharacterized protein</fullName>
    </submittedName>
</protein>
<keyword evidence="3" id="KW-1185">Reference proteome</keyword>
<evidence type="ECO:0000313" key="2">
    <source>
        <dbReference type="EMBL" id="KAJ8068292.1"/>
    </source>
</evidence>
<evidence type="ECO:0000256" key="1">
    <source>
        <dbReference type="SAM" id="MobiDB-lite"/>
    </source>
</evidence>
<feature type="compositionally biased region" description="Polar residues" evidence="1">
    <location>
        <begin position="44"/>
        <end position="55"/>
    </location>
</feature>
<sequence length="476" mass="51669">MHPPPPSPATPPPGILSPDRVYRLINGTDESRDLSTRPSKILVDNSSTPENQSDIDGTVNGKVSSIKYPYPALGSGSDTPITGFGQEGMQAGPGLNGINQQANGMTSNLLSTQEPAINCNMSGNEQYDTDVPAARRCPNLGMDSDLRDIAHGGIYDGNYRTSNLAALPHGNNQYPNNTVPINNSSFESHNNHNTQAYGHSKFQNDTITGMMGTMDNNSAGINTRGLAGNNHYNNTIPSTLQSARHAPFAPDQQNHARYYSNVQAGRDPSPAARLINNNQCASNMILLSTPRRLNNVHSHGHGYGMSDSAMAQISHRQCIDGHRGASTSPPQQVVQDYEDHMAVNFHNSMARNQHAFGNYGHHMPVNGHRNATSQRLTGANRAHRLFKVPFDMAAIQYGMRYDRGHMPATHYGQMGDRPVLGLVEAGINDAITSHIMASNHVVRNDQGHMSASIYDQKGIPYPNRISKLSTIPALAE</sequence>
<proteinExistence type="predicted"/>
<feature type="compositionally biased region" description="Pro residues" evidence="1">
    <location>
        <begin position="1"/>
        <end position="15"/>
    </location>
</feature>
<accession>A0A9X0ASS6</accession>
<feature type="region of interest" description="Disordered" evidence="1">
    <location>
        <begin position="1"/>
        <end position="20"/>
    </location>
</feature>
<dbReference type="Proteomes" id="UP001152300">
    <property type="component" value="Unassembled WGS sequence"/>
</dbReference>
<dbReference type="EMBL" id="JAPEIS010000003">
    <property type="protein sequence ID" value="KAJ8068292.1"/>
    <property type="molecule type" value="Genomic_DNA"/>
</dbReference>